<proteinExistence type="predicted"/>
<keyword evidence="2" id="KW-1185">Reference proteome</keyword>
<sequence>MGFPRSLLRWIARQTTNSKSLIKICNAKLETLGQQGGERDWDAWVDCKVVVREAHRQEESYWKQKLGADEGQCKTREESLEEVGFFEKFKSEEPTFEEKMLDAQPKHVLRHRPGARSLLGTRVAACWPRGLLHESRTSITSHTRKSSRPVILIDPLLGQASLRPTACRSWSKLCVTRMHCRCRRAACATYVALASSVLLAYGCCRSWALWCSCANVVEVVQLSGLFMLGHAAIA</sequence>
<reference evidence="2" key="1">
    <citation type="journal article" date="2019" name="Curr. Biol.">
        <title>Genome Sequence of Striga asiatica Provides Insight into the Evolution of Plant Parasitism.</title>
        <authorList>
            <person name="Yoshida S."/>
            <person name="Kim S."/>
            <person name="Wafula E.K."/>
            <person name="Tanskanen J."/>
            <person name="Kim Y.M."/>
            <person name="Honaas L."/>
            <person name="Yang Z."/>
            <person name="Spallek T."/>
            <person name="Conn C.E."/>
            <person name="Ichihashi Y."/>
            <person name="Cheong K."/>
            <person name="Cui S."/>
            <person name="Der J.P."/>
            <person name="Gundlach H."/>
            <person name="Jiao Y."/>
            <person name="Hori C."/>
            <person name="Ishida J.K."/>
            <person name="Kasahara H."/>
            <person name="Kiba T."/>
            <person name="Kim M.S."/>
            <person name="Koo N."/>
            <person name="Laohavisit A."/>
            <person name="Lee Y.H."/>
            <person name="Lumba S."/>
            <person name="McCourt P."/>
            <person name="Mortimer J.C."/>
            <person name="Mutuku J.M."/>
            <person name="Nomura T."/>
            <person name="Sasaki-Sekimoto Y."/>
            <person name="Seto Y."/>
            <person name="Wang Y."/>
            <person name="Wakatake T."/>
            <person name="Sakakibara H."/>
            <person name="Demura T."/>
            <person name="Yamaguchi S."/>
            <person name="Yoneyama K."/>
            <person name="Manabe R.I."/>
            <person name="Nelson D.C."/>
            <person name="Schulman A.H."/>
            <person name="Timko M.P."/>
            <person name="dePamphilis C.W."/>
            <person name="Choi D."/>
            <person name="Shirasu K."/>
        </authorList>
    </citation>
    <scope>NUCLEOTIDE SEQUENCE [LARGE SCALE GENOMIC DNA]</scope>
    <source>
        <strain evidence="2">cv. UVA1</strain>
    </source>
</reference>
<dbReference type="EMBL" id="BKCP01009403">
    <property type="protein sequence ID" value="GER50734.1"/>
    <property type="molecule type" value="Genomic_DNA"/>
</dbReference>
<name>A0A5A7R2V7_STRAF</name>
<dbReference type="AlphaFoldDB" id="A0A5A7R2V7"/>
<gene>
    <name evidence="1" type="ORF">STAS_28059</name>
</gene>
<organism evidence="1 2">
    <name type="scientific">Striga asiatica</name>
    <name type="common">Asiatic witchweed</name>
    <name type="synonym">Buchnera asiatica</name>
    <dbReference type="NCBI Taxonomy" id="4170"/>
    <lineage>
        <taxon>Eukaryota</taxon>
        <taxon>Viridiplantae</taxon>
        <taxon>Streptophyta</taxon>
        <taxon>Embryophyta</taxon>
        <taxon>Tracheophyta</taxon>
        <taxon>Spermatophyta</taxon>
        <taxon>Magnoliopsida</taxon>
        <taxon>eudicotyledons</taxon>
        <taxon>Gunneridae</taxon>
        <taxon>Pentapetalae</taxon>
        <taxon>asterids</taxon>
        <taxon>lamiids</taxon>
        <taxon>Lamiales</taxon>
        <taxon>Orobanchaceae</taxon>
        <taxon>Buchnereae</taxon>
        <taxon>Striga</taxon>
    </lineage>
</organism>
<dbReference type="Proteomes" id="UP000325081">
    <property type="component" value="Unassembled WGS sequence"/>
</dbReference>
<evidence type="ECO:0000313" key="2">
    <source>
        <dbReference type="Proteomes" id="UP000325081"/>
    </source>
</evidence>
<comment type="caution">
    <text evidence="1">The sequence shown here is derived from an EMBL/GenBank/DDBJ whole genome shotgun (WGS) entry which is preliminary data.</text>
</comment>
<evidence type="ECO:0000313" key="1">
    <source>
        <dbReference type="EMBL" id="GER50734.1"/>
    </source>
</evidence>
<protein>
    <submittedName>
        <fullName evidence="1">Beige/BEACH domain containing protein</fullName>
    </submittedName>
</protein>
<accession>A0A5A7R2V7</accession>